<dbReference type="GO" id="GO:0000470">
    <property type="term" value="P:maturation of LSU-rRNA"/>
    <property type="evidence" value="ECO:0007669"/>
    <property type="project" value="TreeGrafter"/>
</dbReference>
<feature type="region of interest" description="Disordered" evidence="1">
    <location>
        <begin position="216"/>
        <end position="239"/>
    </location>
</feature>
<feature type="compositionally biased region" description="Basic and acidic residues" evidence="1">
    <location>
        <begin position="39"/>
        <end position="52"/>
    </location>
</feature>
<dbReference type="EMBL" id="MU853224">
    <property type="protein sequence ID" value="KAK4127834.1"/>
    <property type="molecule type" value="Genomic_DNA"/>
</dbReference>
<feature type="compositionally biased region" description="Acidic residues" evidence="1">
    <location>
        <begin position="337"/>
        <end position="355"/>
    </location>
</feature>
<protein>
    <submittedName>
        <fullName evidence="2">Las1-domain-containing protein</fullName>
    </submittedName>
</protein>
<dbReference type="InterPro" id="IPR007174">
    <property type="entry name" value="Las1"/>
</dbReference>
<feature type="region of interest" description="Disordered" evidence="1">
    <location>
        <begin position="337"/>
        <end position="359"/>
    </location>
</feature>
<reference evidence="2" key="2">
    <citation type="submission" date="2023-05" db="EMBL/GenBank/DDBJ databases">
        <authorList>
            <consortium name="Lawrence Berkeley National Laboratory"/>
            <person name="Steindorff A."/>
            <person name="Hensen N."/>
            <person name="Bonometti L."/>
            <person name="Westerberg I."/>
            <person name="Brannstrom I.O."/>
            <person name="Guillou S."/>
            <person name="Cros-Aarteil S."/>
            <person name="Calhoun S."/>
            <person name="Haridas S."/>
            <person name="Kuo A."/>
            <person name="Mondo S."/>
            <person name="Pangilinan J."/>
            <person name="Riley R."/>
            <person name="Labutti K."/>
            <person name="Andreopoulos B."/>
            <person name="Lipzen A."/>
            <person name="Chen C."/>
            <person name="Yanf M."/>
            <person name="Daum C."/>
            <person name="Ng V."/>
            <person name="Clum A."/>
            <person name="Ohm R."/>
            <person name="Martin F."/>
            <person name="Silar P."/>
            <person name="Natvig D."/>
            <person name="Lalanne C."/>
            <person name="Gautier V."/>
            <person name="Ament-Velasquez S.L."/>
            <person name="Kruys A."/>
            <person name="Hutchinson M.I."/>
            <person name="Powell A.J."/>
            <person name="Barry K."/>
            <person name="Miller A.N."/>
            <person name="Grigoriev I.V."/>
            <person name="Debuchy R."/>
            <person name="Gladieux P."/>
            <person name="Thoren M.H."/>
            <person name="Johannesson H."/>
        </authorList>
    </citation>
    <scope>NUCLEOTIDE SEQUENCE</scope>
    <source>
        <strain evidence="2">CBS 731.68</strain>
    </source>
</reference>
<dbReference type="GO" id="GO:0000460">
    <property type="term" value="P:maturation of 5.8S rRNA"/>
    <property type="evidence" value="ECO:0007669"/>
    <property type="project" value="TreeGrafter"/>
</dbReference>
<feature type="region of interest" description="Disordered" evidence="1">
    <location>
        <begin position="25"/>
        <end position="54"/>
    </location>
</feature>
<dbReference type="GeneID" id="87825157"/>
<evidence type="ECO:0000313" key="3">
    <source>
        <dbReference type="Proteomes" id="UP001302602"/>
    </source>
</evidence>
<gene>
    <name evidence="2" type="ORF">N657DRAFT_565861</name>
</gene>
<organism evidence="2 3">
    <name type="scientific">Parathielavia appendiculata</name>
    <dbReference type="NCBI Taxonomy" id="2587402"/>
    <lineage>
        <taxon>Eukaryota</taxon>
        <taxon>Fungi</taxon>
        <taxon>Dikarya</taxon>
        <taxon>Ascomycota</taxon>
        <taxon>Pezizomycotina</taxon>
        <taxon>Sordariomycetes</taxon>
        <taxon>Sordariomycetidae</taxon>
        <taxon>Sordariales</taxon>
        <taxon>Chaetomiaceae</taxon>
        <taxon>Parathielavia</taxon>
    </lineage>
</organism>
<dbReference type="GO" id="GO:0004519">
    <property type="term" value="F:endonuclease activity"/>
    <property type="evidence" value="ECO:0007669"/>
    <property type="project" value="InterPro"/>
</dbReference>
<reference evidence="2" key="1">
    <citation type="journal article" date="2023" name="Mol. Phylogenet. Evol.">
        <title>Genome-scale phylogeny and comparative genomics of the fungal order Sordariales.</title>
        <authorList>
            <person name="Hensen N."/>
            <person name="Bonometti L."/>
            <person name="Westerberg I."/>
            <person name="Brannstrom I.O."/>
            <person name="Guillou S."/>
            <person name="Cros-Aarteil S."/>
            <person name="Calhoun S."/>
            <person name="Haridas S."/>
            <person name="Kuo A."/>
            <person name="Mondo S."/>
            <person name="Pangilinan J."/>
            <person name="Riley R."/>
            <person name="LaButti K."/>
            <person name="Andreopoulos B."/>
            <person name="Lipzen A."/>
            <person name="Chen C."/>
            <person name="Yan M."/>
            <person name="Daum C."/>
            <person name="Ng V."/>
            <person name="Clum A."/>
            <person name="Steindorff A."/>
            <person name="Ohm R.A."/>
            <person name="Martin F."/>
            <person name="Silar P."/>
            <person name="Natvig D.O."/>
            <person name="Lalanne C."/>
            <person name="Gautier V."/>
            <person name="Ament-Velasquez S.L."/>
            <person name="Kruys A."/>
            <person name="Hutchinson M.I."/>
            <person name="Powell A.J."/>
            <person name="Barry K."/>
            <person name="Miller A.N."/>
            <person name="Grigoriev I.V."/>
            <person name="Debuchy R."/>
            <person name="Gladieux P."/>
            <person name="Hiltunen Thoren M."/>
            <person name="Johannesson H."/>
        </authorList>
    </citation>
    <scope>NUCLEOTIDE SEQUENCE</scope>
    <source>
        <strain evidence="2">CBS 731.68</strain>
    </source>
</reference>
<name>A0AAN6U7S7_9PEZI</name>
<dbReference type="PANTHER" id="PTHR15002">
    <property type="entry name" value="RIBOSOMAL BIOGENESIS PROTEIN LAS1L"/>
    <property type="match status" value="1"/>
</dbReference>
<proteinExistence type="predicted"/>
<dbReference type="AlphaFoldDB" id="A0AAN6U7S7"/>
<evidence type="ECO:0000256" key="1">
    <source>
        <dbReference type="SAM" id="MobiDB-lite"/>
    </source>
</evidence>
<dbReference type="GO" id="GO:0030687">
    <property type="term" value="C:preribosome, large subunit precursor"/>
    <property type="evidence" value="ECO:0007669"/>
    <property type="project" value="TreeGrafter"/>
</dbReference>
<accession>A0AAN6U7S7</accession>
<dbReference type="PANTHER" id="PTHR15002:SF0">
    <property type="entry name" value="RIBOSOMAL BIOGENESIS PROTEIN LAS1L"/>
    <property type="match status" value="1"/>
</dbReference>
<dbReference type="GO" id="GO:0090730">
    <property type="term" value="C:Las1 complex"/>
    <property type="evidence" value="ECO:0007669"/>
    <property type="project" value="InterPro"/>
</dbReference>
<evidence type="ECO:0000313" key="2">
    <source>
        <dbReference type="EMBL" id="KAK4127834.1"/>
    </source>
</evidence>
<dbReference type="RefSeq" id="XP_062651605.1">
    <property type="nucleotide sequence ID" value="XM_062788387.1"/>
</dbReference>
<dbReference type="Pfam" id="PF04031">
    <property type="entry name" value="Las1"/>
    <property type="match status" value="1"/>
</dbReference>
<comment type="caution">
    <text evidence="2">The sequence shown here is derived from an EMBL/GenBank/DDBJ whole genome shotgun (WGS) entry which is preliminary data.</text>
</comment>
<sequence length="378" mass="42136">MVQYVFTPWRDRGELLVVRRQFYPEHHQHRQHQGGQSQTRDDDDRKQGEKQKAVARVSMWMQRGGCPHMVESTALLTAAILSDDGNWGREDGGERDGSARASRGYAVRAAYSAAFSRFVTGLLDSHQDKQRKMSMYDVAKSVGLPATFVELRHQATHEQLPSLTRLRSAARKALDWIWGYYWAHLETEHGSGSGSGSGSLAKSLTGQGVGLGQCGLEENGSGAGGTIDKRGESGSNEEEREVRLLLGRYLDGEDEVKGEIGRYEEGLVLMVLDSVSGSTRDSWALRRAVALTREILELGGQPHRIEEGEWPEEGAAMDVESVRAELGRAWQQVKEVEQEEEEDVVENEEAVDVETAEDRPAWTLYEEEDWVPKPIGVV</sequence>
<keyword evidence="3" id="KW-1185">Reference proteome</keyword>
<dbReference type="Proteomes" id="UP001302602">
    <property type="component" value="Unassembled WGS sequence"/>
</dbReference>